<protein>
    <recommendedName>
        <fullName evidence="2 4">Flagellin</fullName>
    </recommendedName>
</protein>
<evidence type="ECO:0000256" key="1">
    <source>
        <dbReference type="ARBA" id="ARBA00005709"/>
    </source>
</evidence>
<dbReference type="GO" id="GO:0005576">
    <property type="term" value="C:extracellular region"/>
    <property type="evidence" value="ECO:0007669"/>
    <property type="project" value="UniProtKB-SubCell"/>
</dbReference>
<feature type="domain" description="Flagellin C-terminal" evidence="6">
    <location>
        <begin position="540"/>
        <end position="624"/>
    </location>
</feature>
<evidence type="ECO:0000256" key="3">
    <source>
        <dbReference type="ARBA" id="ARBA00023143"/>
    </source>
</evidence>
<dbReference type="Pfam" id="PF00700">
    <property type="entry name" value="Flagellin_C"/>
    <property type="match status" value="1"/>
</dbReference>
<keyword evidence="4" id="KW-0964">Secreted</keyword>
<dbReference type="SUPFAM" id="SSF64518">
    <property type="entry name" value="Phase 1 flagellin"/>
    <property type="match status" value="2"/>
</dbReference>
<dbReference type="PRINTS" id="PR00207">
    <property type="entry name" value="FLAGELLIN"/>
</dbReference>
<dbReference type="InterPro" id="IPR001029">
    <property type="entry name" value="Flagellin_N"/>
</dbReference>
<dbReference type="AlphaFoldDB" id="A0A1H3ZFZ1"/>
<keyword evidence="7" id="KW-0966">Cell projection</keyword>
<dbReference type="GO" id="GO:0009288">
    <property type="term" value="C:bacterial-type flagellum"/>
    <property type="evidence" value="ECO:0007669"/>
    <property type="project" value="UniProtKB-SubCell"/>
</dbReference>
<accession>A0A1H3ZFZ1</accession>
<dbReference type="Gene3D" id="3.30.70.2120">
    <property type="match status" value="1"/>
</dbReference>
<dbReference type="Pfam" id="PF00669">
    <property type="entry name" value="Flagellin_N"/>
    <property type="match status" value="1"/>
</dbReference>
<feature type="domain" description="Flagellin N-terminal" evidence="5">
    <location>
        <begin position="5"/>
        <end position="141"/>
    </location>
</feature>
<dbReference type="Gene3D" id="1.20.1330.10">
    <property type="entry name" value="f41 fragment of flagellin, N-terminal domain"/>
    <property type="match status" value="2"/>
</dbReference>
<keyword evidence="7" id="KW-0282">Flagellum</keyword>
<gene>
    <name evidence="7" type="ORF">SAMN05660648_02407</name>
</gene>
<comment type="subcellular location">
    <subcellularLocation>
        <location evidence="4">Secreted</location>
    </subcellularLocation>
    <subcellularLocation>
        <location evidence="4">Bacterial flagellum</location>
    </subcellularLocation>
</comment>
<dbReference type="Gene3D" id="6.10.10.10">
    <property type="entry name" value="Flagellar export chaperone, C-terminal domain"/>
    <property type="match status" value="1"/>
</dbReference>
<dbReference type="InterPro" id="IPR001492">
    <property type="entry name" value="Flagellin"/>
</dbReference>
<reference evidence="7 8" key="1">
    <citation type="submission" date="2016-10" db="EMBL/GenBank/DDBJ databases">
        <authorList>
            <person name="de Groot N.N."/>
        </authorList>
    </citation>
    <scope>NUCLEOTIDE SEQUENCE [LARGE SCALE GENOMIC DNA]</scope>
    <source>
        <strain evidence="7 8">DSM 2872</strain>
    </source>
</reference>
<evidence type="ECO:0000313" key="8">
    <source>
        <dbReference type="Proteomes" id="UP000183469"/>
    </source>
</evidence>
<dbReference type="PANTHER" id="PTHR42792">
    <property type="entry name" value="FLAGELLIN"/>
    <property type="match status" value="1"/>
</dbReference>
<organism evidence="7 8">
    <name type="scientific">Selenomonas ruminantium</name>
    <dbReference type="NCBI Taxonomy" id="971"/>
    <lineage>
        <taxon>Bacteria</taxon>
        <taxon>Bacillati</taxon>
        <taxon>Bacillota</taxon>
        <taxon>Negativicutes</taxon>
        <taxon>Selenomonadales</taxon>
        <taxon>Selenomonadaceae</taxon>
        <taxon>Selenomonas</taxon>
    </lineage>
</organism>
<dbReference type="GO" id="GO:0005198">
    <property type="term" value="F:structural molecule activity"/>
    <property type="evidence" value="ECO:0007669"/>
    <property type="project" value="UniProtKB-UniRule"/>
</dbReference>
<keyword evidence="3 4" id="KW-0975">Bacterial flagellum</keyword>
<comment type="similarity">
    <text evidence="1 4">Belongs to the bacterial flagellin family.</text>
</comment>
<dbReference type="PANTHER" id="PTHR42792:SF2">
    <property type="entry name" value="FLAGELLIN"/>
    <property type="match status" value="1"/>
</dbReference>
<evidence type="ECO:0000256" key="2">
    <source>
        <dbReference type="ARBA" id="ARBA00020110"/>
    </source>
</evidence>
<evidence type="ECO:0000313" key="7">
    <source>
        <dbReference type="EMBL" id="SEA22545.1"/>
    </source>
</evidence>
<dbReference type="InterPro" id="IPR046358">
    <property type="entry name" value="Flagellin_C"/>
</dbReference>
<name>A0A1H3ZFZ1_SELRU</name>
<sequence length="625" mass="66279">MAMVVKNNMSAVMTLGVLNKNSSALAKSLEKVSTGMKVNSAADDNSGFAIAERMQVRVRALDQADQNTQNGANMLKVAEGSVSSTVDILRTMKEKAINAANDTNTDTDRSIIQKELDQYIDQIDDNALVTYNGKTLVDGSKMSKGNATRTALTNASLDARTTGATALVNLQNRNGESLNILTTDKITVSYVIQGKNYSKEIDIDANKTLNDVLTEAVEPYSKDSDNPQVRSAYNTYNDSVDVAKSIYSSSTYLANSTYNATISTASSTYNDVSVTGGVISYNSVSTTLIAAMSMALSTVAEKRDSYNDFSTMLSLYIAGGNNNQTTISSYNQMLSNCNAAISTATSSYTAFSTQLISVVASAYTVYSTANSTAASTLNVAIAAAKSTLNHELSVAISTLNDDLEAIGDLIPYKLNMEASNVVGQDAAGNDVYTADKGTALTITAAAPGEKFQLAGFTFNVTDADGQIKKSVNAVLDNFTESIRALNESQDNSITFQVDAKANQAIKIGLTDMRSGALGLKGEEGNTLSLATQSSANMAINVLDNALKKALDQQTDLGSIASRLEQTSSNLHIARDNVLASESTIRDADMAKEMTEYTKNNILLQASQSMLAQANQSSSGVLSLLQ</sequence>
<keyword evidence="7" id="KW-0969">Cilium</keyword>
<dbReference type="InterPro" id="IPR042187">
    <property type="entry name" value="Flagellin_C_sub2"/>
</dbReference>
<dbReference type="EMBL" id="FNQG01000011">
    <property type="protein sequence ID" value="SEA22545.1"/>
    <property type="molecule type" value="Genomic_DNA"/>
</dbReference>
<proteinExistence type="inferred from homology"/>
<evidence type="ECO:0000256" key="4">
    <source>
        <dbReference type="RuleBase" id="RU362073"/>
    </source>
</evidence>
<dbReference type="Proteomes" id="UP000183469">
    <property type="component" value="Unassembled WGS sequence"/>
</dbReference>
<comment type="function">
    <text evidence="4">Flagellin is the subunit protein which polymerizes to form the filaments of bacterial flagella.</text>
</comment>
<evidence type="ECO:0000259" key="5">
    <source>
        <dbReference type="Pfam" id="PF00669"/>
    </source>
</evidence>
<evidence type="ECO:0000259" key="6">
    <source>
        <dbReference type="Pfam" id="PF00700"/>
    </source>
</evidence>